<dbReference type="OrthoDB" id="1114289at2759"/>
<feature type="coiled-coil region" evidence="1">
    <location>
        <begin position="476"/>
        <end position="522"/>
    </location>
</feature>
<dbReference type="PANTHER" id="PTHR31099:SF49">
    <property type="entry name" value="MYOSIN HEAVY CHAIN-LIKE PROTEIN"/>
    <property type="match status" value="1"/>
</dbReference>
<protein>
    <submittedName>
        <fullName evidence="3">Uncharacterized protein</fullName>
    </submittedName>
</protein>
<sequence length="606" mass="68576">MSSPNSSIIREVAESIDLSSISETSRREEGTSSLAGPHRARILRIDQDEVRLAAQGCTWYEIKASTLRESNIPLIRDMGGIFELFEVVVPRVEARAHRPPVGFHTFYVNQIERGLRFPIPKFITSLCDHLGNPPLNLYSNAASLRFPIPKFITSLCDHLGVSPSQLTPNSFSSLLSLGILLKFFRIPLSTYTLMRLVQIKRLGPGKFYISNQCAGGNPSSHKWWMSRYFFIKRISSRENPWNCDMSWRDNAHIQPPPIPEHNPDLSQLLEVTREKCFDAQSLIEEDLLCHFNFSQKRVQLVGDLDDRMSKAEMLKALKARKTEPEGASRSLGKGKRKAEAEGGDRRKKRHHEKTPEPARETIPEIPVREPIGAKGKAPEQQSTEEPYVLLDACDISFVAKHSGSVSLDFTRRLIPDQYYDVVKSVPVLAALEASSLHFMQALVWSGEVANRLTQTWEEIAKTKHSMDEQLAEIRANNDKEKEVMALELEASRSEVQLSKARALRLEEENKALQTEVDKWRGEAANSWELGKEKFLQSKEFRVLCSGKALAFFEKGFDGCLAQFRESGYTEEEHPAPFLDMERALEALSDDEDAEEINLNQDEAPPA</sequence>
<dbReference type="EMBL" id="KQ990519">
    <property type="protein sequence ID" value="KZV53289.1"/>
    <property type="molecule type" value="Genomic_DNA"/>
</dbReference>
<dbReference type="PANTHER" id="PTHR31099">
    <property type="entry name" value="OS06G0165300 PROTEIN"/>
    <property type="match status" value="1"/>
</dbReference>
<evidence type="ECO:0000256" key="2">
    <source>
        <dbReference type="SAM" id="MobiDB-lite"/>
    </source>
</evidence>
<gene>
    <name evidence="3" type="ORF">F511_07583</name>
</gene>
<feature type="region of interest" description="Disordered" evidence="2">
    <location>
        <begin position="317"/>
        <end position="382"/>
    </location>
</feature>
<feature type="compositionally biased region" description="Basic and acidic residues" evidence="2">
    <location>
        <begin position="353"/>
        <end position="362"/>
    </location>
</feature>
<evidence type="ECO:0000313" key="3">
    <source>
        <dbReference type="EMBL" id="KZV53289.1"/>
    </source>
</evidence>
<keyword evidence="4" id="KW-1185">Reference proteome</keyword>
<reference evidence="3 4" key="1">
    <citation type="journal article" date="2015" name="Proc. Natl. Acad. Sci. U.S.A.">
        <title>The resurrection genome of Boea hygrometrica: A blueprint for survival of dehydration.</title>
        <authorList>
            <person name="Xiao L."/>
            <person name="Yang G."/>
            <person name="Zhang L."/>
            <person name="Yang X."/>
            <person name="Zhao S."/>
            <person name="Ji Z."/>
            <person name="Zhou Q."/>
            <person name="Hu M."/>
            <person name="Wang Y."/>
            <person name="Chen M."/>
            <person name="Xu Y."/>
            <person name="Jin H."/>
            <person name="Xiao X."/>
            <person name="Hu G."/>
            <person name="Bao F."/>
            <person name="Hu Y."/>
            <person name="Wan P."/>
            <person name="Li L."/>
            <person name="Deng X."/>
            <person name="Kuang T."/>
            <person name="Xiang C."/>
            <person name="Zhu J.K."/>
            <person name="Oliver M.J."/>
            <person name="He Y."/>
        </authorList>
    </citation>
    <scope>NUCLEOTIDE SEQUENCE [LARGE SCALE GENOMIC DNA]</scope>
    <source>
        <strain evidence="4">cv. XS01</strain>
    </source>
</reference>
<organism evidence="3 4">
    <name type="scientific">Dorcoceras hygrometricum</name>
    <dbReference type="NCBI Taxonomy" id="472368"/>
    <lineage>
        <taxon>Eukaryota</taxon>
        <taxon>Viridiplantae</taxon>
        <taxon>Streptophyta</taxon>
        <taxon>Embryophyta</taxon>
        <taxon>Tracheophyta</taxon>
        <taxon>Spermatophyta</taxon>
        <taxon>Magnoliopsida</taxon>
        <taxon>eudicotyledons</taxon>
        <taxon>Gunneridae</taxon>
        <taxon>Pentapetalae</taxon>
        <taxon>asterids</taxon>
        <taxon>lamiids</taxon>
        <taxon>Lamiales</taxon>
        <taxon>Gesneriaceae</taxon>
        <taxon>Didymocarpoideae</taxon>
        <taxon>Trichosporeae</taxon>
        <taxon>Loxocarpinae</taxon>
        <taxon>Dorcoceras</taxon>
    </lineage>
</organism>
<name>A0A2Z7D4L6_9LAMI</name>
<proteinExistence type="predicted"/>
<feature type="compositionally biased region" description="Basic and acidic residues" evidence="2">
    <location>
        <begin position="317"/>
        <end position="326"/>
    </location>
</feature>
<keyword evidence="1" id="KW-0175">Coiled coil</keyword>
<dbReference type="Proteomes" id="UP000250235">
    <property type="component" value="Unassembled WGS sequence"/>
</dbReference>
<evidence type="ECO:0000313" key="4">
    <source>
        <dbReference type="Proteomes" id="UP000250235"/>
    </source>
</evidence>
<accession>A0A2Z7D4L6</accession>
<evidence type="ECO:0000256" key="1">
    <source>
        <dbReference type="SAM" id="Coils"/>
    </source>
</evidence>
<dbReference type="AlphaFoldDB" id="A0A2Z7D4L6"/>